<comment type="similarity">
    <text evidence="7">Belongs to the binding-protein-dependent transport system permease family.</text>
</comment>
<feature type="domain" description="ABC transmembrane type-1" evidence="9">
    <location>
        <begin position="87"/>
        <end position="268"/>
    </location>
</feature>
<dbReference type="PANTHER" id="PTHR30151">
    <property type="entry name" value="ALKANE SULFONATE ABC TRANSPORTER-RELATED, MEMBRANE SUBUNIT"/>
    <property type="match status" value="1"/>
</dbReference>
<feature type="transmembrane region" description="Helical" evidence="7">
    <location>
        <begin position="122"/>
        <end position="146"/>
    </location>
</feature>
<feature type="transmembrane region" description="Helical" evidence="7">
    <location>
        <begin position="194"/>
        <end position="215"/>
    </location>
</feature>
<dbReference type="GO" id="GO:0005886">
    <property type="term" value="C:plasma membrane"/>
    <property type="evidence" value="ECO:0007669"/>
    <property type="project" value="UniProtKB-SubCell"/>
</dbReference>
<evidence type="ECO:0000256" key="6">
    <source>
        <dbReference type="ARBA" id="ARBA00023136"/>
    </source>
</evidence>
<keyword evidence="3" id="KW-1003">Cell membrane</keyword>
<dbReference type="RefSeq" id="WP_147067925.1">
    <property type="nucleotide sequence ID" value="NZ_BAAARO010000005.1"/>
</dbReference>
<gene>
    <name evidence="10" type="ORF">TAE01_33430</name>
</gene>
<keyword evidence="11" id="KW-1185">Reference proteome</keyword>
<dbReference type="InterPro" id="IPR000515">
    <property type="entry name" value="MetI-like"/>
</dbReference>
<feature type="transmembrane region" description="Helical" evidence="7">
    <location>
        <begin position="40"/>
        <end position="60"/>
    </location>
</feature>
<keyword evidence="5 7" id="KW-1133">Transmembrane helix</keyword>
<evidence type="ECO:0000256" key="3">
    <source>
        <dbReference type="ARBA" id="ARBA00022475"/>
    </source>
</evidence>
<comment type="caution">
    <text evidence="10">The sequence shown here is derived from an EMBL/GenBank/DDBJ whole genome shotgun (WGS) entry which is preliminary data.</text>
</comment>
<proteinExistence type="inferred from homology"/>
<evidence type="ECO:0000256" key="4">
    <source>
        <dbReference type="ARBA" id="ARBA00022692"/>
    </source>
</evidence>
<evidence type="ECO:0000259" key="9">
    <source>
        <dbReference type="PROSITE" id="PS50928"/>
    </source>
</evidence>
<organism evidence="10 11">
    <name type="scientific">Terrabacter aerolatus</name>
    <dbReference type="NCBI Taxonomy" id="422442"/>
    <lineage>
        <taxon>Bacteria</taxon>
        <taxon>Bacillati</taxon>
        <taxon>Actinomycetota</taxon>
        <taxon>Actinomycetes</taxon>
        <taxon>Micrococcales</taxon>
        <taxon>Intrasporangiaceae</taxon>
        <taxon>Terrabacter</taxon>
    </lineage>
</organism>
<dbReference type="Pfam" id="PF00528">
    <property type="entry name" value="BPD_transp_1"/>
    <property type="match status" value="1"/>
</dbReference>
<keyword evidence="2 7" id="KW-0813">Transport</keyword>
<evidence type="ECO:0000313" key="11">
    <source>
        <dbReference type="Proteomes" id="UP000321534"/>
    </source>
</evidence>
<feature type="transmembrane region" description="Helical" evidence="7">
    <location>
        <begin position="94"/>
        <end position="115"/>
    </location>
</feature>
<feature type="region of interest" description="Disordered" evidence="8">
    <location>
        <begin position="1"/>
        <end position="24"/>
    </location>
</feature>
<feature type="transmembrane region" description="Helical" evidence="7">
    <location>
        <begin position="152"/>
        <end position="173"/>
    </location>
</feature>
<dbReference type="PROSITE" id="PS50928">
    <property type="entry name" value="ABC_TM1"/>
    <property type="match status" value="1"/>
</dbReference>
<protein>
    <submittedName>
        <fullName evidence="10">ABC transporter permease</fullName>
    </submittedName>
</protein>
<dbReference type="CDD" id="cd06261">
    <property type="entry name" value="TM_PBP2"/>
    <property type="match status" value="1"/>
</dbReference>
<keyword evidence="4 7" id="KW-0812">Transmembrane</keyword>
<reference evidence="10 11" key="1">
    <citation type="submission" date="2019-07" db="EMBL/GenBank/DDBJ databases">
        <title>Whole genome shotgun sequence of Terrabacter aerolatus NBRC 106305.</title>
        <authorList>
            <person name="Hosoyama A."/>
            <person name="Uohara A."/>
            <person name="Ohji S."/>
            <person name="Ichikawa N."/>
        </authorList>
    </citation>
    <scope>NUCLEOTIDE SEQUENCE [LARGE SCALE GENOMIC DNA]</scope>
    <source>
        <strain evidence="10 11">NBRC 106305</strain>
    </source>
</reference>
<dbReference type="PANTHER" id="PTHR30151:SF0">
    <property type="entry name" value="ABC TRANSPORTER PERMEASE PROTEIN MJ0413-RELATED"/>
    <property type="match status" value="1"/>
</dbReference>
<evidence type="ECO:0000256" key="7">
    <source>
        <dbReference type="RuleBase" id="RU363032"/>
    </source>
</evidence>
<accession>A0A512D4Y7</accession>
<sequence length="285" mass="31365">MTDATGTVAPTAPPDPGPRTTAAPEPARLGLAGRLVDSQFSPIVFTIVLLVLLLWIGSLVSDPFVFPPLDRIAGSVWQVLTEQWGDMALTLVRFAAALAAAMVFGWALGLLMGAFRRTIGRFVNPLVAVVQAVPALSWVLLAILWMEVVETRIAFVTFMIAFPFFVIAVYEGIRDMDKDVLEAIEQFRPSRLQVLRILLLPQSVVNVIMTFRATAAMTLKLMVFAELIAADSGIGHRLQVAQSNFRVDAILAWTLLLVVANFLILWATDRVEKLALKWRAEAIVR</sequence>
<evidence type="ECO:0000313" key="10">
    <source>
        <dbReference type="EMBL" id="GEO31533.1"/>
    </source>
</evidence>
<comment type="subcellular location">
    <subcellularLocation>
        <location evidence="1 7">Cell membrane</location>
        <topology evidence="1 7">Multi-pass membrane protein</topology>
    </subcellularLocation>
</comment>
<name>A0A512D4Y7_9MICO</name>
<dbReference type="GO" id="GO:0055085">
    <property type="term" value="P:transmembrane transport"/>
    <property type="evidence" value="ECO:0007669"/>
    <property type="project" value="InterPro"/>
</dbReference>
<dbReference type="OrthoDB" id="9796361at2"/>
<evidence type="ECO:0000256" key="8">
    <source>
        <dbReference type="SAM" id="MobiDB-lite"/>
    </source>
</evidence>
<dbReference type="AlphaFoldDB" id="A0A512D4Y7"/>
<dbReference type="Gene3D" id="1.10.3720.10">
    <property type="entry name" value="MetI-like"/>
    <property type="match status" value="1"/>
</dbReference>
<evidence type="ECO:0000256" key="2">
    <source>
        <dbReference type="ARBA" id="ARBA00022448"/>
    </source>
</evidence>
<dbReference type="EMBL" id="BJYX01000021">
    <property type="protein sequence ID" value="GEO31533.1"/>
    <property type="molecule type" value="Genomic_DNA"/>
</dbReference>
<dbReference type="Proteomes" id="UP000321534">
    <property type="component" value="Unassembled WGS sequence"/>
</dbReference>
<feature type="transmembrane region" description="Helical" evidence="7">
    <location>
        <begin position="250"/>
        <end position="268"/>
    </location>
</feature>
<evidence type="ECO:0000256" key="5">
    <source>
        <dbReference type="ARBA" id="ARBA00022989"/>
    </source>
</evidence>
<dbReference type="SUPFAM" id="SSF161098">
    <property type="entry name" value="MetI-like"/>
    <property type="match status" value="1"/>
</dbReference>
<evidence type="ECO:0000256" key="1">
    <source>
        <dbReference type="ARBA" id="ARBA00004651"/>
    </source>
</evidence>
<dbReference type="InterPro" id="IPR035906">
    <property type="entry name" value="MetI-like_sf"/>
</dbReference>
<keyword evidence="6 7" id="KW-0472">Membrane</keyword>